<keyword evidence="1" id="KW-1133">Transmembrane helix</keyword>
<sequence length="176" mass="19833">MEYAKSVRSALRPRTLFASICPVLISVSLLRKSHHISFLQIDVAAAMSFAILTQLMGSLSAVYTNFHRSLQPKRDGDSDAKIVLNLLSLTQVRRWSFLFYALQLLVLGIAHALCDKSVATTVLQTLGGEMIHVCDATEEEWSAYAEKDNQMLKSTRMEWIDGGVYIVELPSREYEY</sequence>
<keyword evidence="1" id="KW-0812">Transmembrane</keyword>
<feature type="transmembrane region" description="Helical" evidence="1">
    <location>
        <begin position="15"/>
        <end position="31"/>
    </location>
</feature>
<name>A0A3F2RQI3_9STRA</name>
<dbReference type="Proteomes" id="UP000277300">
    <property type="component" value="Unassembled WGS sequence"/>
</dbReference>
<feature type="transmembrane region" description="Helical" evidence="1">
    <location>
        <begin position="43"/>
        <end position="63"/>
    </location>
</feature>
<evidence type="ECO:0000313" key="3">
    <source>
        <dbReference type="Proteomes" id="UP000277300"/>
    </source>
</evidence>
<gene>
    <name evidence="2" type="ORF">BBP00_00004917</name>
</gene>
<accession>A0A3F2RQI3</accession>
<proteinExistence type="predicted"/>
<comment type="caution">
    <text evidence="2">The sequence shown here is derived from an EMBL/GenBank/DDBJ whole genome shotgun (WGS) entry which is preliminary data.</text>
</comment>
<dbReference type="EMBL" id="MBDO02000129">
    <property type="protein sequence ID" value="RLN62228.1"/>
    <property type="molecule type" value="Genomic_DNA"/>
</dbReference>
<organism evidence="2 3">
    <name type="scientific">Phytophthora kernoviae</name>
    <dbReference type="NCBI Taxonomy" id="325452"/>
    <lineage>
        <taxon>Eukaryota</taxon>
        <taxon>Sar</taxon>
        <taxon>Stramenopiles</taxon>
        <taxon>Oomycota</taxon>
        <taxon>Peronosporomycetes</taxon>
        <taxon>Peronosporales</taxon>
        <taxon>Peronosporaceae</taxon>
        <taxon>Phytophthora</taxon>
    </lineage>
</organism>
<evidence type="ECO:0000313" key="2">
    <source>
        <dbReference type="EMBL" id="RLN62228.1"/>
    </source>
</evidence>
<evidence type="ECO:0000256" key="1">
    <source>
        <dbReference type="SAM" id="Phobius"/>
    </source>
</evidence>
<keyword evidence="1" id="KW-0472">Membrane</keyword>
<reference evidence="2 3" key="1">
    <citation type="submission" date="2018-07" db="EMBL/GenBank/DDBJ databases">
        <title>Genome sequencing of oomycete isolates from Chile give support for New Zealand origin for Phytophthora kernoviae and make available the first Nothophytophthora sp. genome.</title>
        <authorList>
            <person name="Studholme D.J."/>
            <person name="Sanfuentes E."/>
            <person name="Panda P."/>
            <person name="Hill R."/>
            <person name="Sambles C."/>
            <person name="Grant M."/>
            <person name="Williams N.M."/>
            <person name="Mcdougal R.L."/>
        </authorList>
    </citation>
    <scope>NUCLEOTIDE SEQUENCE [LARGE SCALE GENOMIC DNA]</scope>
    <source>
        <strain evidence="2">Chile6</strain>
    </source>
</reference>
<protein>
    <submittedName>
        <fullName evidence="2">Uncharacterized protein</fullName>
    </submittedName>
</protein>
<dbReference type="OrthoDB" id="166600at2759"/>
<dbReference type="AlphaFoldDB" id="A0A3F2RQI3"/>